<accession>A0A0M3IM40</accession>
<evidence type="ECO:0000313" key="3">
    <source>
        <dbReference type="WBParaSite" id="ALUE_0001981801-mRNA-1"/>
    </source>
</evidence>
<feature type="region of interest" description="Disordered" evidence="1">
    <location>
        <begin position="89"/>
        <end position="141"/>
    </location>
</feature>
<keyword evidence="2" id="KW-1185">Reference proteome</keyword>
<dbReference type="Proteomes" id="UP000036681">
    <property type="component" value="Unplaced"/>
</dbReference>
<proteinExistence type="predicted"/>
<reference evidence="3" key="1">
    <citation type="submission" date="2017-02" db="UniProtKB">
        <authorList>
            <consortium name="WormBaseParasite"/>
        </authorList>
    </citation>
    <scope>IDENTIFICATION</scope>
</reference>
<protein>
    <submittedName>
        <fullName evidence="3">Uncharacterized protein</fullName>
    </submittedName>
</protein>
<evidence type="ECO:0000313" key="2">
    <source>
        <dbReference type="Proteomes" id="UP000036681"/>
    </source>
</evidence>
<name>A0A0M3IM40_ASCLU</name>
<evidence type="ECO:0000256" key="1">
    <source>
        <dbReference type="SAM" id="MobiDB-lite"/>
    </source>
</evidence>
<feature type="compositionally biased region" description="Low complexity" evidence="1">
    <location>
        <begin position="130"/>
        <end position="141"/>
    </location>
</feature>
<organism evidence="2 3">
    <name type="scientific">Ascaris lumbricoides</name>
    <name type="common">Giant roundworm</name>
    <dbReference type="NCBI Taxonomy" id="6252"/>
    <lineage>
        <taxon>Eukaryota</taxon>
        <taxon>Metazoa</taxon>
        <taxon>Ecdysozoa</taxon>
        <taxon>Nematoda</taxon>
        <taxon>Chromadorea</taxon>
        <taxon>Rhabditida</taxon>
        <taxon>Spirurina</taxon>
        <taxon>Ascaridomorpha</taxon>
        <taxon>Ascaridoidea</taxon>
        <taxon>Ascarididae</taxon>
        <taxon>Ascaris</taxon>
    </lineage>
</organism>
<dbReference type="AlphaFoldDB" id="A0A0M3IM40"/>
<sequence>MWRLLKGLSIASTRYVDKNIVSSGVRPHAVAWEVRKTMSPPGKPNVDGPSKDAETLINMLTLSPVVVQEVVKNAEEKLSAVSQYPLTAINESMDDKENQQKKTTSIDNQEPGADDGWSLVTTRNKRRKSSGGQSSTSSGKRPICSAPPVVCAFHFLFCSQRSTAV</sequence>
<dbReference type="WBParaSite" id="ALUE_0001981801-mRNA-1">
    <property type="protein sequence ID" value="ALUE_0001981801-mRNA-1"/>
    <property type="gene ID" value="ALUE_0001981801"/>
</dbReference>